<dbReference type="Gene3D" id="3.40.190.290">
    <property type="match status" value="1"/>
</dbReference>
<dbReference type="Proteomes" id="UP001379533">
    <property type="component" value="Chromosome"/>
</dbReference>
<dbReference type="InterPro" id="IPR000847">
    <property type="entry name" value="LysR_HTH_N"/>
</dbReference>
<organism evidence="6 7">
    <name type="scientific">Pendulispora brunnea</name>
    <dbReference type="NCBI Taxonomy" id="2905690"/>
    <lineage>
        <taxon>Bacteria</taxon>
        <taxon>Pseudomonadati</taxon>
        <taxon>Myxococcota</taxon>
        <taxon>Myxococcia</taxon>
        <taxon>Myxococcales</taxon>
        <taxon>Sorangiineae</taxon>
        <taxon>Pendulisporaceae</taxon>
        <taxon>Pendulispora</taxon>
    </lineage>
</organism>
<dbReference type="SUPFAM" id="SSF46785">
    <property type="entry name" value="Winged helix' DNA-binding domain"/>
    <property type="match status" value="1"/>
</dbReference>
<evidence type="ECO:0000313" key="7">
    <source>
        <dbReference type="Proteomes" id="UP001379533"/>
    </source>
</evidence>
<evidence type="ECO:0000256" key="2">
    <source>
        <dbReference type="ARBA" id="ARBA00023015"/>
    </source>
</evidence>
<dbReference type="EMBL" id="CP089982">
    <property type="protein sequence ID" value="WXA93145.1"/>
    <property type="molecule type" value="Genomic_DNA"/>
</dbReference>
<dbReference type="InterPro" id="IPR005119">
    <property type="entry name" value="LysR_subst-bd"/>
</dbReference>
<keyword evidence="4" id="KW-0804">Transcription</keyword>
<dbReference type="PANTHER" id="PTHR30537:SF5">
    <property type="entry name" value="HTH-TYPE TRANSCRIPTIONAL ACTIVATOR TTDR-RELATED"/>
    <property type="match status" value="1"/>
</dbReference>
<dbReference type="InterPro" id="IPR058163">
    <property type="entry name" value="LysR-type_TF_proteobact-type"/>
</dbReference>
<keyword evidence="7" id="KW-1185">Reference proteome</keyword>
<evidence type="ECO:0000256" key="4">
    <source>
        <dbReference type="ARBA" id="ARBA00023163"/>
    </source>
</evidence>
<dbReference type="RefSeq" id="WP_394843743.1">
    <property type="nucleotide sequence ID" value="NZ_CP089982.1"/>
</dbReference>
<evidence type="ECO:0000259" key="5">
    <source>
        <dbReference type="PROSITE" id="PS50931"/>
    </source>
</evidence>
<dbReference type="InterPro" id="IPR036388">
    <property type="entry name" value="WH-like_DNA-bd_sf"/>
</dbReference>
<keyword evidence="2" id="KW-0805">Transcription regulation</keyword>
<dbReference type="Pfam" id="PF03466">
    <property type="entry name" value="LysR_substrate"/>
    <property type="match status" value="1"/>
</dbReference>
<protein>
    <submittedName>
        <fullName evidence="6">LysR family transcriptional regulator</fullName>
    </submittedName>
</protein>
<proteinExistence type="inferred from homology"/>
<keyword evidence="3" id="KW-0238">DNA-binding</keyword>
<feature type="domain" description="HTH lysR-type" evidence="5">
    <location>
        <begin position="1"/>
        <end position="59"/>
    </location>
</feature>
<sequence length="316" mass="34623">MGTLAGIEFFTATVEAGSFASAARKLGVTASAVSRRVAQLERELGVPLLSRTTRSLSLTEDGRAFHERCVRILGELREAHDAMARASRKPSGLLRVEVPVALGHAVITPKVPRFLERYPEIRLELTMRDQFVDPVAEGIDVLVRIGPPGESSLIARRLGASQIVPCGAPTYLARRGTPKSPSDLAEHDCIGYLRDGRPDPWRFEAADGTTMAVDIKGPYHANDAAAGYLAALEGRGLIALLDFVVKDAIARGDLVPVLEDFPMLTRPIHALYPKNRHLLPKVRVFLDFIVELFQSAEHVGGPRISRSSERREALRR</sequence>
<dbReference type="PANTHER" id="PTHR30537">
    <property type="entry name" value="HTH-TYPE TRANSCRIPTIONAL REGULATOR"/>
    <property type="match status" value="1"/>
</dbReference>
<evidence type="ECO:0000256" key="3">
    <source>
        <dbReference type="ARBA" id="ARBA00023125"/>
    </source>
</evidence>
<dbReference type="InterPro" id="IPR036390">
    <property type="entry name" value="WH_DNA-bd_sf"/>
</dbReference>
<dbReference type="Gene3D" id="1.10.10.10">
    <property type="entry name" value="Winged helix-like DNA-binding domain superfamily/Winged helix DNA-binding domain"/>
    <property type="match status" value="1"/>
</dbReference>
<name>A0ABZ2K6F2_9BACT</name>
<reference evidence="6 7" key="1">
    <citation type="submission" date="2021-12" db="EMBL/GenBank/DDBJ databases">
        <title>Discovery of the Pendulisporaceae a myxobacterial family with distinct sporulation behavior and unique specialized metabolism.</title>
        <authorList>
            <person name="Garcia R."/>
            <person name="Popoff A."/>
            <person name="Bader C.D."/>
            <person name="Loehr J."/>
            <person name="Walesch S."/>
            <person name="Walt C."/>
            <person name="Boldt J."/>
            <person name="Bunk B."/>
            <person name="Haeckl F.J.F.P.J."/>
            <person name="Gunesch A.P."/>
            <person name="Birkelbach J."/>
            <person name="Nuebel U."/>
            <person name="Pietschmann T."/>
            <person name="Bach T."/>
            <person name="Mueller R."/>
        </authorList>
    </citation>
    <scope>NUCLEOTIDE SEQUENCE [LARGE SCALE GENOMIC DNA]</scope>
    <source>
        <strain evidence="6 7">MSr12523</strain>
    </source>
</reference>
<gene>
    <name evidence="6" type="ORF">LZC95_42675</name>
</gene>
<dbReference type="PRINTS" id="PR00039">
    <property type="entry name" value="HTHLYSR"/>
</dbReference>
<evidence type="ECO:0000256" key="1">
    <source>
        <dbReference type="ARBA" id="ARBA00009437"/>
    </source>
</evidence>
<dbReference type="SUPFAM" id="SSF53850">
    <property type="entry name" value="Periplasmic binding protein-like II"/>
    <property type="match status" value="1"/>
</dbReference>
<dbReference type="PROSITE" id="PS50931">
    <property type="entry name" value="HTH_LYSR"/>
    <property type="match status" value="1"/>
</dbReference>
<evidence type="ECO:0000313" key="6">
    <source>
        <dbReference type="EMBL" id="WXA93145.1"/>
    </source>
</evidence>
<dbReference type="CDD" id="cd08422">
    <property type="entry name" value="PBP2_CrgA_like"/>
    <property type="match status" value="1"/>
</dbReference>
<comment type="similarity">
    <text evidence="1">Belongs to the LysR transcriptional regulatory family.</text>
</comment>
<accession>A0ABZ2K6F2</accession>
<dbReference type="Pfam" id="PF00126">
    <property type="entry name" value="HTH_1"/>
    <property type="match status" value="1"/>
</dbReference>